<accession>A0ABD4LNM7</accession>
<evidence type="ECO:0000313" key="1">
    <source>
        <dbReference type="EMBL" id="MBK1611769.1"/>
    </source>
</evidence>
<dbReference type="EMBL" id="JAEFBZ010000007">
    <property type="protein sequence ID" value="MBK1611769.1"/>
    <property type="molecule type" value="Genomic_DNA"/>
</dbReference>
<gene>
    <name evidence="1" type="ORF">JCR31_28415</name>
</gene>
<proteinExistence type="predicted"/>
<evidence type="ECO:0000313" key="2">
    <source>
        <dbReference type="Proteomes" id="UP000613452"/>
    </source>
</evidence>
<name>A0ABD4LNM7_BACCE</name>
<organism evidence="1 2">
    <name type="scientific">Bacillus cereus</name>
    <dbReference type="NCBI Taxonomy" id="1396"/>
    <lineage>
        <taxon>Bacteria</taxon>
        <taxon>Bacillati</taxon>
        <taxon>Bacillota</taxon>
        <taxon>Bacilli</taxon>
        <taxon>Bacillales</taxon>
        <taxon>Bacillaceae</taxon>
        <taxon>Bacillus</taxon>
        <taxon>Bacillus cereus group</taxon>
    </lineage>
</organism>
<dbReference type="Proteomes" id="UP000613452">
    <property type="component" value="Unassembled WGS sequence"/>
</dbReference>
<comment type="caution">
    <text evidence="1">The sequence shown here is derived from an EMBL/GenBank/DDBJ whole genome shotgun (WGS) entry which is preliminary data.</text>
</comment>
<sequence length="262" mass="29999">MEKGRTDFIKLSDAFIKDDEITADEKFIYAVIKINNPLGLSTVSIVGILEQLNMSSNESRNKSKIKKAIQKFEELGHIEVYKDQAGMCMIEASKIKPATAYSFKCLDTVDEEGYFTIFDIEIIKKFMGLEKREKFGVFSVYASVVAPIFEDDKNTKVSWVSQETIQLETGLSEKTVSKYIYLLKDNMELIDLKKLRFTPRKHAKGKKVVSKTHNFYWKIEDSSQAVSGVKDAMNKLGYSKETHYIQQIDRNNQVVEVQDGEL</sequence>
<reference evidence="1 2" key="1">
    <citation type="submission" date="2020-12" db="EMBL/GenBank/DDBJ databases">
        <title>Genome assembly for a thermostable protease producing Bacillus cereus MAKP1 strain isolated from chicken gut.</title>
        <authorList>
            <person name="Malaviya A."/>
        </authorList>
    </citation>
    <scope>NUCLEOTIDE SEQUENCE [LARGE SCALE GENOMIC DNA]</scope>
    <source>
        <strain evidence="1 2">MAKP1</strain>
    </source>
</reference>
<dbReference type="AlphaFoldDB" id="A0ABD4LNM7"/>
<protein>
    <submittedName>
        <fullName evidence="1">Helix-turn-helix domain-containing protein</fullName>
    </submittedName>
</protein>
<dbReference type="RefSeq" id="WP_200152607.1">
    <property type="nucleotide sequence ID" value="NZ_JAEFBZ010000007.1"/>
</dbReference>